<dbReference type="AlphaFoldDB" id="A0A8E0RVV9"/>
<keyword evidence="4" id="KW-1185">Reference proteome</keyword>
<keyword evidence="1" id="KW-0175">Coiled coil</keyword>
<proteinExistence type="predicted"/>
<feature type="compositionally biased region" description="Pro residues" evidence="2">
    <location>
        <begin position="113"/>
        <end position="127"/>
    </location>
</feature>
<feature type="compositionally biased region" description="Acidic residues" evidence="2">
    <location>
        <begin position="464"/>
        <end position="482"/>
    </location>
</feature>
<dbReference type="Proteomes" id="UP000728185">
    <property type="component" value="Unassembled WGS sequence"/>
</dbReference>
<feature type="region of interest" description="Disordered" evidence="2">
    <location>
        <begin position="107"/>
        <end position="128"/>
    </location>
</feature>
<reference evidence="3" key="1">
    <citation type="submission" date="2019-05" db="EMBL/GenBank/DDBJ databases">
        <title>Annotation for the trematode Fasciolopsis buski.</title>
        <authorList>
            <person name="Choi Y.-J."/>
        </authorList>
    </citation>
    <scope>NUCLEOTIDE SEQUENCE</scope>
    <source>
        <strain evidence="3">HT</strain>
        <tissue evidence="3">Whole worm</tissue>
    </source>
</reference>
<evidence type="ECO:0000256" key="1">
    <source>
        <dbReference type="SAM" id="Coils"/>
    </source>
</evidence>
<dbReference type="OrthoDB" id="6271643at2759"/>
<name>A0A8E0RVV9_9TREM</name>
<evidence type="ECO:0000313" key="4">
    <source>
        <dbReference type="Proteomes" id="UP000728185"/>
    </source>
</evidence>
<evidence type="ECO:0000256" key="2">
    <source>
        <dbReference type="SAM" id="MobiDB-lite"/>
    </source>
</evidence>
<comment type="caution">
    <text evidence="3">The sequence shown here is derived from an EMBL/GenBank/DDBJ whole genome shotgun (WGS) entry which is preliminary data.</text>
</comment>
<protein>
    <submittedName>
        <fullName evidence="3">RalA-binding protein 1</fullName>
    </submittedName>
</protein>
<dbReference type="SUPFAM" id="SSF101447">
    <property type="entry name" value="Formin homology 2 domain (FH2 domain)"/>
    <property type="match status" value="1"/>
</dbReference>
<sequence>MSKSSVIYSSLILDISSEPSFPVPTSSSSVAPSQCVPSTCSTTTTKEAILATTVCALSDTSNVPVGDNGPLIEHSTQPVISAPVESDVLTASVVEQVSTKDQVYTMVLSDSPPSTPPPPPPPPPPPVSEFLPVTLSPTLEDFSELLRKPDLEVSTSLRFDSVTESPPATVKAIDLHRAAKLEHPFVNLSLSPLPSDVCFTSVNVCPDFVVSEPALINGEAQTEKLESGGRNALYQIALYEARKLELNAIQADLRARIRSEQAEISQIQSQIRHLLETGGSRVRRLYESEFASVARYMKPNDVISVPSSMEQSPRWLARSWTRIADLLNSESGGHLSDEPEACLMDDDSDESSESACHMSGDERARSHLLSDSVANGSGREHSDSKSRKSGYVSYVILVDQDEEKRSNVNLPGVVGDQLDAAERSLEVSSDFKLTNKESFCHPTTEQNDDANASIVPSGAHNGNDQEEEDDDDDDEDDEEDEVELARTLHQLTLDNARLVQLNARYLEGIQAERNRCAELKVLLKMRTIRGNSISFQLKESPTSVE</sequence>
<feature type="compositionally biased region" description="Acidic residues" evidence="2">
    <location>
        <begin position="338"/>
        <end position="352"/>
    </location>
</feature>
<dbReference type="EMBL" id="LUCM01007889">
    <property type="protein sequence ID" value="KAA0189253.1"/>
    <property type="molecule type" value="Genomic_DNA"/>
</dbReference>
<evidence type="ECO:0000313" key="3">
    <source>
        <dbReference type="EMBL" id="KAA0189253.1"/>
    </source>
</evidence>
<feature type="region of interest" description="Disordered" evidence="2">
    <location>
        <begin position="331"/>
        <end position="386"/>
    </location>
</feature>
<feature type="region of interest" description="Disordered" evidence="2">
    <location>
        <begin position="439"/>
        <end position="482"/>
    </location>
</feature>
<accession>A0A8E0RVV9</accession>
<gene>
    <name evidence="3" type="ORF">FBUS_11010</name>
</gene>
<feature type="coiled-coil region" evidence="1">
    <location>
        <begin position="250"/>
        <end position="277"/>
    </location>
</feature>
<organism evidence="3 4">
    <name type="scientific">Fasciolopsis buskii</name>
    <dbReference type="NCBI Taxonomy" id="27845"/>
    <lineage>
        <taxon>Eukaryota</taxon>
        <taxon>Metazoa</taxon>
        <taxon>Spiralia</taxon>
        <taxon>Lophotrochozoa</taxon>
        <taxon>Platyhelminthes</taxon>
        <taxon>Trematoda</taxon>
        <taxon>Digenea</taxon>
        <taxon>Plagiorchiida</taxon>
        <taxon>Echinostomata</taxon>
        <taxon>Echinostomatoidea</taxon>
        <taxon>Fasciolidae</taxon>
        <taxon>Fasciolopsis</taxon>
    </lineage>
</organism>